<dbReference type="Proteomes" id="UP000887574">
    <property type="component" value="Unplaced"/>
</dbReference>
<dbReference type="InterPro" id="IPR036820">
    <property type="entry name" value="Archease_dom_sf"/>
</dbReference>
<sequence>MYGYMTTDFEKVQNEYSMDFSASGQDLNQMLYNLLDTCLYHFNAEPFFIGRWCQVLSLEQSCQGNCIKTFGDDESFDLKKHPPEQKSRQSPIPTCRSINRLIQRQHPSQKREGKKTEEVLMNRQTAVGQGVQKKRVISSIFMSLLTFENKEFYFEFFFDDRS</sequence>
<reference evidence="7" key="1">
    <citation type="submission" date="2022-11" db="UniProtKB">
        <authorList>
            <consortium name="WormBaseParasite"/>
        </authorList>
    </citation>
    <scope>IDENTIFICATION</scope>
</reference>
<evidence type="ECO:0000313" key="6">
    <source>
        <dbReference type="Proteomes" id="UP000887574"/>
    </source>
</evidence>
<comment type="similarity">
    <text evidence="1">Belongs to the archease family.</text>
</comment>
<dbReference type="SUPFAM" id="SSF69819">
    <property type="entry name" value="MTH1598-like"/>
    <property type="match status" value="1"/>
</dbReference>
<keyword evidence="6" id="KW-1185">Reference proteome</keyword>
<proteinExistence type="inferred from homology"/>
<feature type="domain" description="Archease" evidence="5">
    <location>
        <begin position="1"/>
        <end position="83"/>
    </location>
</feature>
<evidence type="ECO:0000259" key="5">
    <source>
        <dbReference type="Pfam" id="PF01951"/>
    </source>
</evidence>
<dbReference type="Pfam" id="PF01951">
    <property type="entry name" value="Archease"/>
    <property type="match status" value="1"/>
</dbReference>
<accession>A0A915EJB1</accession>
<keyword evidence="4" id="KW-0106">Calcium</keyword>
<name>A0A915EJB1_9BILA</name>
<evidence type="ECO:0000256" key="1">
    <source>
        <dbReference type="ARBA" id="ARBA00007963"/>
    </source>
</evidence>
<protein>
    <submittedName>
        <fullName evidence="7">Archease domain-containing protein</fullName>
    </submittedName>
</protein>
<dbReference type="GO" id="GO:0006388">
    <property type="term" value="P:tRNA splicing, via endonucleolytic cleavage and ligation"/>
    <property type="evidence" value="ECO:0007669"/>
    <property type="project" value="TreeGrafter"/>
</dbReference>
<dbReference type="PANTHER" id="PTHR12682:SF11">
    <property type="entry name" value="PROTEIN ARCHEASE"/>
    <property type="match status" value="1"/>
</dbReference>
<organism evidence="6 7">
    <name type="scientific">Ditylenchus dipsaci</name>
    <dbReference type="NCBI Taxonomy" id="166011"/>
    <lineage>
        <taxon>Eukaryota</taxon>
        <taxon>Metazoa</taxon>
        <taxon>Ecdysozoa</taxon>
        <taxon>Nematoda</taxon>
        <taxon>Chromadorea</taxon>
        <taxon>Rhabditida</taxon>
        <taxon>Tylenchina</taxon>
        <taxon>Tylenchomorpha</taxon>
        <taxon>Sphaerularioidea</taxon>
        <taxon>Anguinidae</taxon>
        <taxon>Anguininae</taxon>
        <taxon>Ditylenchus</taxon>
    </lineage>
</organism>
<dbReference type="InterPro" id="IPR002804">
    <property type="entry name" value="Archease"/>
</dbReference>
<keyword evidence="3" id="KW-0479">Metal-binding</keyword>
<dbReference type="GO" id="GO:0046872">
    <property type="term" value="F:metal ion binding"/>
    <property type="evidence" value="ECO:0007669"/>
    <property type="project" value="UniProtKB-KW"/>
</dbReference>
<dbReference type="GO" id="GO:0072669">
    <property type="term" value="C:tRNA-splicing ligase complex"/>
    <property type="evidence" value="ECO:0007669"/>
    <property type="project" value="TreeGrafter"/>
</dbReference>
<dbReference type="PANTHER" id="PTHR12682">
    <property type="entry name" value="ARCHEASE"/>
    <property type="match status" value="1"/>
</dbReference>
<evidence type="ECO:0000256" key="4">
    <source>
        <dbReference type="ARBA" id="ARBA00022837"/>
    </source>
</evidence>
<evidence type="ECO:0000313" key="7">
    <source>
        <dbReference type="WBParaSite" id="jg6579"/>
    </source>
</evidence>
<dbReference type="WBParaSite" id="jg6579">
    <property type="protein sequence ID" value="jg6579"/>
    <property type="gene ID" value="jg6579"/>
</dbReference>
<dbReference type="Gene3D" id="3.55.10.10">
    <property type="entry name" value="Archease domain"/>
    <property type="match status" value="1"/>
</dbReference>
<dbReference type="InterPro" id="IPR023572">
    <property type="entry name" value="Archease_dom"/>
</dbReference>
<keyword evidence="2" id="KW-0819">tRNA processing</keyword>
<evidence type="ECO:0000256" key="2">
    <source>
        <dbReference type="ARBA" id="ARBA00022694"/>
    </source>
</evidence>
<dbReference type="AlphaFoldDB" id="A0A915EJB1"/>
<evidence type="ECO:0000256" key="3">
    <source>
        <dbReference type="ARBA" id="ARBA00022723"/>
    </source>
</evidence>